<dbReference type="PROSITE" id="PS50065">
    <property type="entry name" value="HMG_COA_REDUCTASE_4"/>
    <property type="match status" value="1"/>
</dbReference>
<dbReference type="EC" id="1.1.1.34" evidence="2"/>
<gene>
    <name evidence="5" type="ORF">CQZ99_09280</name>
</gene>
<evidence type="ECO:0000256" key="1">
    <source>
        <dbReference type="ARBA" id="ARBA00007661"/>
    </source>
</evidence>
<dbReference type="Proteomes" id="UP000238045">
    <property type="component" value="Unassembled WGS sequence"/>
</dbReference>
<dbReference type="InterPro" id="IPR009029">
    <property type="entry name" value="HMG_CoA_Rdtase_sub-bd_dom_sf"/>
</dbReference>
<accession>A0A2S9EVF9</accession>
<dbReference type="InterPro" id="IPR023076">
    <property type="entry name" value="HMG_CoA_Rdtase_CS"/>
</dbReference>
<dbReference type="SUPFAM" id="SSF55035">
    <property type="entry name" value="NAD-binding domain of HMG-CoA reductase"/>
    <property type="match status" value="1"/>
</dbReference>
<reference evidence="5 6" key="1">
    <citation type="submission" date="2017-09" db="EMBL/GenBank/DDBJ databases">
        <title>Genomic, metabolic, and phenotypic characteristics of bacterial isolates from the natural microbiome of the model nematode Caenorhabditis elegans.</title>
        <authorList>
            <person name="Zimmermann J."/>
            <person name="Obeng N."/>
            <person name="Yang W."/>
            <person name="Obeng O."/>
            <person name="Kissoyan K."/>
            <person name="Pees B."/>
            <person name="Dirksen P."/>
            <person name="Hoppner M."/>
            <person name="Franke A."/>
            <person name="Rosenstiel P."/>
            <person name="Leippe M."/>
            <person name="Dierking K."/>
            <person name="Kaleta C."/>
            <person name="Schulenburg H."/>
        </authorList>
    </citation>
    <scope>NUCLEOTIDE SEQUENCE [LARGE SCALE GENOMIC DNA]</scope>
    <source>
        <strain evidence="5 6">MYb117</strain>
    </source>
</reference>
<dbReference type="RefSeq" id="WP_105696412.1">
    <property type="nucleotide sequence ID" value="NZ_CP159260.1"/>
</dbReference>
<dbReference type="EMBL" id="PCQL01000007">
    <property type="protein sequence ID" value="PRC20164.1"/>
    <property type="molecule type" value="Genomic_DNA"/>
</dbReference>
<evidence type="ECO:0000256" key="3">
    <source>
        <dbReference type="ARBA" id="ARBA00022857"/>
    </source>
</evidence>
<comment type="similarity">
    <text evidence="1">Belongs to the HMG-CoA reductase family.</text>
</comment>
<dbReference type="InterPro" id="IPR009023">
    <property type="entry name" value="HMG_CoA_Rdtase_NAD(P)-bd_sf"/>
</dbReference>
<protein>
    <recommendedName>
        <fullName evidence="2">hydroxymethylglutaryl-CoA reductase (NADPH)</fullName>
        <ecNumber evidence="2">1.1.1.34</ecNumber>
    </recommendedName>
</protein>
<keyword evidence="3" id="KW-0521">NADP</keyword>
<dbReference type="SUPFAM" id="SSF56542">
    <property type="entry name" value="Substrate-binding domain of HMG-CoA reductase"/>
    <property type="match status" value="1"/>
</dbReference>
<dbReference type="InterPro" id="IPR004554">
    <property type="entry name" value="HMG_CoA_Rdtase_eu_arc"/>
</dbReference>
<keyword evidence="4" id="KW-0560">Oxidoreductase</keyword>
<dbReference type="PANTHER" id="PTHR10572">
    <property type="entry name" value="3-HYDROXY-3-METHYLGLUTARYL-COENZYME A REDUCTASE"/>
    <property type="match status" value="1"/>
</dbReference>
<dbReference type="CDD" id="cd00643">
    <property type="entry name" value="HMG-CoA_reductase_classI"/>
    <property type="match status" value="1"/>
</dbReference>
<sequence>MVPPPSTEDWVDALTQGKRHLHQLPSDLSPTQAATIRRQALEKMTNTSLSCIGNFSFDPRPANCENLIGAIQVPVGVAGPLLVRGQYITPQEPVFVPLATTEGALVASISRGCRALNAAGGAVVRVRDQGISRAPVFRTSGIEQTETFLAWINEHFEDIVEHCEQGSRYLKLLDIRPAVVGTTIYLRFRFHTADAMGMNMATLACQHAIEQLIVPATGVPCVSISGNYCTDKKPSLINFLLGRGKHIHAEAHLSADILRDVLKTSAAALVEVQYRKNLLGSIMAGALGFNAHHANMLAALFIATGQDLGQVAESGVGVTCLEARDHGALYASILLPDTPLGTIGGGTRLSTQREALALLGIVAGRRTPGHDCLRLAEILGAVVLAGELSIMAAQADHSLAAAHQRLGR</sequence>
<dbReference type="PROSITE" id="PS00318">
    <property type="entry name" value="HMG_COA_REDUCTASE_2"/>
    <property type="match status" value="1"/>
</dbReference>
<keyword evidence="6" id="KW-1185">Reference proteome</keyword>
<evidence type="ECO:0000313" key="5">
    <source>
        <dbReference type="EMBL" id="PRC20164.1"/>
    </source>
</evidence>
<dbReference type="GO" id="GO:0015936">
    <property type="term" value="P:coenzyme A metabolic process"/>
    <property type="evidence" value="ECO:0007669"/>
    <property type="project" value="InterPro"/>
</dbReference>
<dbReference type="PROSITE" id="PS00066">
    <property type="entry name" value="HMG_COA_REDUCTASE_1"/>
    <property type="match status" value="1"/>
</dbReference>
<dbReference type="AlphaFoldDB" id="A0A2S9EVF9"/>
<dbReference type="Gene3D" id="3.90.770.10">
    <property type="entry name" value="3-hydroxy-3-methylglutaryl-coenzyme A Reductase, Chain A, domain 2"/>
    <property type="match status" value="1"/>
</dbReference>
<evidence type="ECO:0000313" key="6">
    <source>
        <dbReference type="Proteomes" id="UP000238045"/>
    </source>
</evidence>
<dbReference type="PANTHER" id="PTHR10572:SF24">
    <property type="entry name" value="3-HYDROXY-3-METHYLGLUTARYL-COENZYME A REDUCTASE"/>
    <property type="match status" value="1"/>
</dbReference>
<evidence type="ECO:0000256" key="2">
    <source>
        <dbReference type="ARBA" id="ARBA00012999"/>
    </source>
</evidence>
<dbReference type="InterPro" id="IPR023074">
    <property type="entry name" value="HMG_CoA_Rdtase_cat_sf"/>
</dbReference>
<dbReference type="Gene3D" id="3.30.70.420">
    <property type="entry name" value="Hydroxymethylglutaryl-CoA reductase, class I/II, NAD/NADP-binding domain"/>
    <property type="match status" value="1"/>
</dbReference>
<evidence type="ECO:0000256" key="4">
    <source>
        <dbReference type="ARBA" id="ARBA00023002"/>
    </source>
</evidence>
<dbReference type="GO" id="GO:0016126">
    <property type="term" value="P:sterol biosynthetic process"/>
    <property type="evidence" value="ECO:0007669"/>
    <property type="project" value="TreeGrafter"/>
</dbReference>
<dbReference type="GO" id="GO:0008299">
    <property type="term" value="P:isoprenoid biosynthetic process"/>
    <property type="evidence" value="ECO:0007669"/>
    <property type="project" value="InterPro"/>
</dbReference>
<dbReference type="PRINTS" id="PR00071">
    <property type="entry name" value="HMGCOARDTASE"/>
</dbReference>
<proteinExistence type="inferred from homology"/>
<name>A0A2S9EVF9_9PSED</name>
<dbReference type="GO" id="GO:0004420">
    <property type="term" value="F:hydroxymethylglutaryl-CoA reductase (NADPH) activity"/>
    <property type="evidence" value="ECO:0007669"/>
    <property type="project" value="UniProtKB-EC"/>
</dbReference>
<organism evidence="5 6">
    <name type="scientific">Pseudomonas poae</name>
    <dbReference type="NCBI Taxonomy" id="200451"/>
    <lineage>
        <taxon>Bacteria</taxon>
        <taxon>Pseudomonadati</taxon>
        <taxon>Pseudomonadota</taxon>
        <taxon>Gammaproteobacteria</taxon>
        <taxon>Pseudomonadales</taxon>
        <taxon>Pseudomonadaceae</taxon>
        <taxon>Pseudomonas</taxon>
    </lineage>
</organism>
<comment type="caution">
    <text evidence="5">The sequence shown here is derived from an EMBL/GenBank/DDBJ whole genome shotgun (WGS) entry which is preliminary data.</text>
</comment>
<dbReference type="InterPro" id="IPR002202">
    <property type="entry name" value="HMG_CoA_Rdtase"/>
</dbReference>
<dbReference type="Pfam" id="PF00368">
    <property type="entry name" value="HMG-CoA_red"/>
    <property type="match status" value="1"/>
</dbReference>